<dbReference type="PANTHER" id="PTHR11339:SF373">
    <property type="entry name" value="VWFD DOMAIN-CONTAINING PROTEIN"/>
    <property type="match status" value="1"/>
</dbReference>
<gene>
    <name evidence="5" type="primary">LOC111129686</name>
</gene>
<evidence type="ECO:0000256" key="2">
    <source>
        <dbReference type="ARBA" id="ARBA00023180"/>
    </source>
</evidence>
<dbReference type="RefSeq" id="XP_022331856.1">
    <property type="nucleotide sequence ID" value="XM_022476148.1"/>
</dbReference>
<dbReference type="GO" id="GO:0031012">
    <property type="term" value="C:extracellular matrix"/>
    <property type="evidence" value="ECO:0007669"/>
    <property type="project" value="TreeGrafter"/>
</dbReference>
<evidence type="ECO:0000313" key="4">
    <source>
        <dbReference type="Proteomes" id="UP000694844"/>
    </source>
</evidence>
<protein>
    <submittedName>
        <fullName evidence="5">Zonadhesin-like</fullName>
    </submittedName>
</protein>
<dbReference type="GO" id="GO:0005615">
    <property type="term" value="C:extracellular space"/>
    <property type="evidence" value="ECO:0007669"/>
    <property type="project" value="TreeGrafter"/>
</dbReference>
<dbReference type="Pfam" id="PF01826">
    <property type="entry name" value="TIL"/>
    <property type="match status" value="2"/>
</dbReference>
<dbReference type="PROSITE" id="PS51233">
    <property type="entry name" value="VWFD"/>
    <property type="match status" value="1"/>
</dbReference>
<sequence length="869" mass="95195">MVTNERRNNKKSVSYTKQVDVEIAGTSFVLLQGRKTQVNGTDVDVSKVPLDNGDLLLRAVGRRFVKLQSRSCGVTVLWDGKHSVEITADKGKYGGKLTGICGDCNDKLDDFRLANGKDVSGLPAKDKYTQIGDSYRVVDAQNPLSSCGPTPAFSACTAQQTEKFSDSKACGLMMNTSDENPFKNCVDWMTNSQEPDGDNPFSSCLIDACNNEGTTGLQKIVCSALEEFEEQCVENGYAPPENNNWRMITSCALPADQKCQENEEYLEDGSGCPNTCQSPKAEETCIDPDIAGCHCKKGFVREGDKCVPFSSCGCMMLGRYYPINATVLTEDCKFKLSCSVNNGVSSVLKETAKCASNELCYRLINIGQCREVSNTTPLSTPVITTTQESRVQCGNIYCAANARCDENRINGQTRELPVSSSSFMIYKAGFAIRLFAPSCGFLISWDGDSNVIISVPTYHSSGLDGICGNCNQDRNDDPTEQDVFSKYSMTNYSKDRCKNTFNSKSCDMRSRLKMKMEVCKYFDQKMKRLCKLPSIEYESIIEACIDNGCGDIRTDRKKGIHAGCQSLDLFSGMCRANGHDVNWRIFPLNGCRRPSCSSRFNMETNFGKGISGCPQTCGISFEGTCTLPLAEGCKCKKGYLWDGDACVKPTECGCTTPEGDYLSIGKTLIGEYCSKIFKCIKQNGKVTLLTEAGPCVNTYCVILDGKPTCEGCREGFKQTPDGCVSKFGTSSSTMQTSTVKIPIVFQPEETTLKAMETTQTAQTTLEIVTSSIEKTTRRNEITTTTSRPFISTAAGTSIPISLPLNVSSAPTNPPMFYEPPEKCEDRNCPKDALCVNEKCLCKEGFVNISNVCKACCFTVWTCPTDDTHF</sequence>
<dbReference type="PANTHER" id="PTHR11339">
    <property type="entry name" value="EXTRACELLULAR MATRIX GLYCOPROTEIN RELATED"/>
    <property type="match status" value="1"/>
</dbReference>
<accession>A0A8B8DXZ3</accession>
<keyword evidence="2" id="KW-0325">Glycoprotein</keyword>
<dbReference type="Pfam" id="PF00094">
    <property type="entry name" value="VWD"/>
    <property type="match status" value="2"/>
</dbReference>
<dbReference type="InterPro" id="IPR050780">
    <property type="entry name" value="Mucin_vWF_Thrombospondin_sf"/>
</dbReference>
<dbReference type="InterPro" id="IPR002919">
    <property type="entry name" value="TIL_dom"/>
</dbReference>
<proteinExistence type="predicted"/>
<dbReference type="AlphaFoldDB" id="A0A8B8DXZ3"/>
<organism evidence="4 5">
    <name type="scientific">Crassostrea virginica</name>
    <name type="common">Eastern oyster</name>
    <dbReference type="NCBI Taxonomy" id="6565"/>
    <lineage>
        <taxon>Eukaryota</taxon>
        <taxon>Metazoa</taxon>
        <taxon>Spiralia</taxon>
        <taxon>Lophotrochozoa</taxon>
        <taxon>Mollusca</taxon>
        <taxon>Bivalvia</taxon>
        <taxon>Autobranchia</taxon>
        <taxon>Pteriomorphia</taxon>
        <taxon>Ostreida</taxon>
        <taxon>Ostreoidea</taxon>
        <taxon>Ostreidae</taxon>
        <taxon>Crassostrea</taxon>
    </lineage>
</organism>
<dbReference type="GeneID" id="111129686"/>
<feature type="domain" description="VWFD" evidence="3">
    <location>
        <begin position="1"/>
        <end position="148"/>
    </location>
</feature>
<name>A0A8B8DXZ3_CRAVI</name>
<keyword evidence="1" id="KW-1015">Disulfide bond</keyword>
<dbReference type="KEGG" id="cvn:111129686"/>
<dbReference type="SUPFAM" id="SSF57567">
    <property type="entry name" value="Serine protease inhibitors"/>
    <property type="match status" value="2"/>
</dbReference>
<dbReference type="InterPro" id="IPR001846">
    <property type="entry name" value="VWF_type-D"/>
</dbReference>
<keyword evidence="4" id="KW-1185">Reference proteome</keyword>
<dbReference type="Proteomes" id="UP000694844">
    <property type="component" value="Chromosome 4"/>
</dbReference>
<evidence type="ECO:0000259" key="3">
    <source>
        <dbReference type="PROSITE" id="PS51233"/>
    </source>
</evidence>
<dbReference type="CDD" id="cd19941">
    <property type="entry name" value="TIL"/>
    <property type="match status" value="2"/>
</dbReference>
<reference evidence="5" key="1">
    <citation type="submission" date="2025-08" db="UniProtKB">
        <authorList>
            <consortium name="RefSeq"/>
        </authorList>
    </citation>
    <scope>IDENTIFICATION</scope>
    <source>
        <tissue evidence="5">Whole sample</tissue>
    </source>
</reference>
<dbReference type="OrthoDB" id="6114226at2759"/>
<evidence type="ECO:0000313" key="5">
    <source>
        <dbReference type="RefSeq" id="XP_022331856.1"/>
    </source>
</evidence>
<dbReference type="Gene3D" id="2.10.25.10">
    <property type="entry name" value="Laminin"/>
    <property type="match status" value="2"/>
</dbReference>
<evidence type="ECO:0000256" key="1">
    <source>
        <dbReference type="ARBA" id="ARBA00023157"/>
    </source>
</evidence>
<dbReference type="InterPro" id="IPR036084">
    <property type="entry name" value="Ser_inhib-like_sf"/>
</dbReference>